<evidence type="ECO:0000256" key="1">
    <source>
        <dbReference type="ARBA" id="ARBA00001946"/>
    </source>
</evidence>
<dbReference type="EC" id="2.5.1.3" evidence="10"/>
<reference evidence="13 14" key="1">
    <citation type="submission" date="2015-04" db="EMBL/GenBank/DDBJ databases">
        <authorList>
            <person name="Syromyatnikov M.Y."/>
            <person name="Popov V.N."/>
        </authorList>
    </citation>
    <scope>NUCLEOTIDE SEQUENCE [LARGE SCALE GENOMIC DNA]</scope>
    <source>
        <strain evidence="13 14">CECT 5292</strain>
    </source>
</reference>
<name>A0A0U1NLW8_9RHOB</name>
<comment type="cofactor">
    <cofactor evidence="1">
        <name>Mg(2+)</name>
        <dbReference type="ChEBI" id="CHEBI:18420"/>
    </cofactor>
</comment>
<evidence type="ECO:0000256" key="9">
    <source>
        <dbReference type="ARBA" id="ARBA00047883"/>
    </source>
</evidence>
<dbReference type="Pfam" id="PF02581">
    <property type="entry name" value="TMP-TENI"/>
    <property type="match status" value="1"/>
</dbReference>
<dbReference type="NCBIfam" id="NF000734">
    <property type="entry name" value="PRK00043.1-5"/>
    <property type="match status" value="1"/>
</dbReference>
<dbReference type="UniPathway" id="UPA00060">
    <property type="reaction ID" value="UER00141"/>
</dbReference>
<organism evidence="13 14">
    <name type="scientific">Nereida ignava</name>
    <dbReference type="NCBI Taxonomy" id="282199"/>
    <lineage>
        <taxon>Bacteria</taxon>
        <taxon>Pseudomonadati</taxon>
        <taxon>Pseudomonadota</taxon>
        <taxon>Alphaproteobacteria</taxon>
        <taxon>Rhodobacterales</taxon>
        <taxon>Roseobacteraceae</taxon>
        <taxon>Nereida</taxon>
    </lineage>
</organism>
<dbReference type="Gene3D" id="3.20.20.70">
    <property type="entry name" value="Aldolase class I"/>
    <property type="match status" value="1"/>
</dbReference>
<evidence type="ECO:0000256" key="10">
    <source>
        <dbReference type="RuleBase" id="RU003826"/>
    </source>
</evidence>
<dbReference type="GO" id="GO:0004789">
    <property type="term" value="F:thiamine-phosphate diphosphorylase activity"/>
    <property type="evidence" value="ECO:0007669"/>
    <property type="project" value="UniProtKB-EC"/>
</dbReference>
<dbReference type="InterPro" id="IPR036206">
    <property type="entry name" value="ThiamineP_synth_sf"/>
</dbReference>
<keyword evidence="3 10" id="KW-0808">Transferase</keyword>
<evidence type="ECO:0000313" key="13">
    <source>
        <dbReference type="EMBL" id="CRK75698.1"/>
    </source>
</evidence>
<protein>
    <recommendedName>
        <fullName evidence="10">Thiamine-phosphate synthase</fullName>
        <ecNumber evidence="10">2.5.1.3</ecNumber>
    </recommendedName>
    <alternativeName>
        <fullName evidence="10">Thiamine-phosphate pyrophosphorylase</fullName>
    </alternativeName>
</protein>
<dbReference type="GO" id="GO:0046872">
    <property type="term" value="F:metal ion binding"/>
    <property type="evidence" value="ECO:0007669"/>
    <property type="project" value="UniProtKB-KW"/>
</dbReference>
<sequence length="209" mass="22843">MSLDRFYPIFDSAAWIERLVPLGIKLVQLRIKDADDQTIRTEISAAKEVCARTGTTLVINDYWQAAIDLGCDWIHLGQEDLDDADTDAIRAAGIKLGISTHDRAELSRAMALKPDYVALGPIYPTILKQMKWHEQGVEKLSKWRAEIGDTPLIAIGGMTIQRAAGAYDAGADVVSAVTDITLNADPEAQVKAWLHATRPPHSATPRGDA</sequence>
<dbReference type="SUPFAM" id="SSF51391">
    <property type="entry name" value="Thiamin phosphate synthase"/>
    <property type="match status" value="1"/>
</dbReference>
<evidence type="ECO:0000256" key="8">
    <source>
        <dbReference type="ARBA" id="ARBA00047851"/>
    </source>
</evidence>
<dbReference type="OrthoDB" id="9794842at2"/>
<evidence type="ECO:0000259" key="12">
    <source>
        <dbReference type="Pfam" id="PF02581"/>
    </source>
</evidence>
<evidence type="ECO:0000256" key="4">
    <source>
        <dbReference type="ARBA" id="ARBA00022723"/>
    </source>
</evidence>
<evidence type="ECO:0000313" key="14">
    <source>
        <dbReference type="Proteomes" id="UP000048949"/>
    </source>
</evidence>
<accession>A0A0U1NLW8</accession>
<proteinExistence type="inferred from homology"/>
<gene>
    <name evidence="13" type="primary">thiE</name>
    <name evidence="13" type="ORF">NIG5292_01752</name>
</gene>
<evidence type="ECO:0000256" key="11">
    <source>
        <dbReference type="RuleBase" id="RU004253"/>
    </source>
</evidence>
<dbReference type="GO" id="GO:0009229">
    <property type="term" value="P:thiamine diphosphate biosynthetic process"/>
    <property type="evidence" value="ECO:0007669"/>
    <property type="project" value="UniProtKB-UniPathway"/>
</dbReference>
<evidence type="ECO:0000256" key="3">
    <source>
        <dbReference type="ARBA" id="ARBA00022679"/>
    </source>
</evidence>
<dbReference type="GO" id="GO:0005737">
    <property type="term" value="C:cytoplasm"/>
    <property type="evidence" value="ECO:0007669"/>
    <property type="project" value="TreeGrafter"/>
</dbReference>
<dbReference type="InterPro" id="IPR034291">
    <property type="entry name" value="TMP_synthase"/>
</dbReference>
<feature type="domain" description="Thiamine phosphate synthase/TenI" evidence="12">
    <location>
        <begin position="12"/>
        <end position="180"/>
    </location>
</feature>
<dbReference type="InterPro" id="IPR013785">
    <property type="entry name" value="Aldolase_TIM"/>
</dbReference>
<dbReference type="GO" id="GO:0009228">
    <property type="term" value="P:thiamine biosynthetic process"/>
    <property type="evidence" value="ECO:0007669"/>
    <property type="project" value="UniProtKB-KW"/>
</dbReference>
<dbReference type="Proteomes" id="UP000048949">
    <property type="component" value="Unassembled WGS sequence"/>
</dbReference>
<evidence type="ECO:0000256" key="2">
    <source>
        <dbReference type="ARBA" id="ARBA00005165"/>
    </source>
</evidence>
<dbReference type="EMBL" id="CVQV01000008">
    <property type="protein sequence ID" value="CRK75698.1"/>
    <property type="molecule type" value="Genomic_DNA"/>
</dbReference>
<comment type="catalytic activity">
    <reaction evidence="9 10">
        <text>2-[(2R,5Z)-2-carboxy-4-methylthiazol-5(2H)-ylidene]ethyl phosphate + 4-amino-2-methyl-5-(diphosphooxymethyl)pyrimidine + 2 H(+) = thiamine phosphate + CO2 + diphosphate</text>
        <dbReference type="Rhea" id="RHEA:47844"/>
        <dbReference type="ChEBI" id="CHEBI:15378"/>
        <dbReference type="ChEBI" id="CHEBI:16526"/>
        <dbReference type="ChEBI" id="CHEBI:33019"/>
        <dbReference type="ChEBI" id="CHEBI:37575"/>
        <dbReference type="ChEBI" id="CHEBI:57841"/>
        <dbReference type="ChEBI" id="CHEBI:62899"/>
        <dbReference type="EC" id="2.5.1.3"/>
    </reaction>
</comment>
<dbReference type="PANTHER" id="PTHR20857">
    <property type="entry name" value="THIAMINE-PHOSPHATE PYROPHOSPHORYLASE"/>
    <property type="match status" value="1"/>
</dbReference>
<comment type="similarity">
    <text evidence="10">Belongs to the thiamine-phosphate synthase family.</text>
</comment>
<keyword evidence="4" id="KW-0479">Metal-binding</keyword>
<dbReference type="AlphaFoldDB" id="A0A0U1NLW8"/>
<dbReference type="STRING" id="282199.GCA_001049735_01751"/>
<dbReference type="RefSeq" id="WP_048599116.1">
    <property type="nucleotide sequence ID" value="NZ_CBFHGK010000003.1"/>
</dbReference>
<evidence type="ECO:0000256" key="5">
    <source>
        <dbReference type="ARBA" id="ARBA00022842"/>
    </source>
</evidence>
<keyword evidence="14" id="KW-1185">Reference proteome</keyword>
<comment type="catalytic activity">
    <reaction evidence="7 10">
        <text>4-methyl-5-(2-phosphooxyethyl)-thiazole + 4-amino-2-methyl-5-(diphosphooxymethyl)pyrimidine + H(+) = thiamine phosphate + diphosphate</text>
        <dbReference type="Rhea" id="RHEA:22328"/>
        <dbReference type="ChEBI" id="CHEBI:15378"/>
        <dbReference type="ChEBI" id="CHEBI:33019"/>
        <dbReference type="ChEBI" id="CHEBI:37575"/>
        <dbReference type="ChEBI" id="CHEBI:57841"/>
        <dbReference type="ChEBI" id="CHEBI:58296"/>
        <dbReference type="EC" id="2.5.1.3"/>
    </reaction>
</comment>
<dbReference type="NCBIfam" id="TIGR00693">
    <property type="entry name" value="thiE"/>
    <property type="match status" value="1"/>
</dbReference>
<evidence type="ECO:0000256" key="7">
    <source>
        <dbReference type="ARBA" id="ARBA00047334"/>
    </source>
</evidence>
<keyword evidence="6 10" id="KW-0784">Thiamine biosynthesis</keyword>
<dbReference type="CDD" id="cd00564">
    <property type="entry name" value="TMP_TenI"/>
    <property type="match status" value="1"/>
</dbReference>
<comment type="pathway">
    <text evidence="2 11">Cofactor biosynthesis; thiamine diphosphate biosynthesis; thiamine phosphate from 4-amino-2-methyl-5-diphosphomethylpyrimidine and 4-methyl-5-(2-phosphoethyl)-thiazole: step 1/1.</text>
</comment>
<dbReference type="PANTHER" id="PTHR20857:SF15">
    <property type="entry name" value="THIAMINE-PHOSPHATE SYNTHASE"/>
    <property type="match status" value="1"/>
</dbReference>
<keyword evidence="5" id="KW-0460">Magnesium</keyword>
<evidence type="ECO:0000256" key="6">
    <source>
        <dbReference type="ARBA" id="ARBA00022977"/>
    </source>
</evidence>
<comment type="catalytic activity">
    <reaction evidence="8 10">
        <text>2-(2-carboxy-4-methylthiazol-5-yl)ethyl phosphate + 4-amino-2-methyl-5-(diphosphooxymethyl)pyrimidine + 2 H(+) = thiamine phosphate + CO2 + diphosphate</text>
        <dbReference type="Rhea" id="RHEA:47848"/>
        <dbReference type="ChEBI" id="CHEBI:15378"/>
        <dbReference type="ChEBI" id="CHEBI:16526"/>
        <dbReference type="ChEBI" id="CHEBI:33019"/>
        <dbReference type="ChEBI" id="CHEBI:37575"/>
        <dbReference type="ChEBI" id="CHEBI:57841"/>
        <dbReference type="ChEBI" id="CHEBI:62890"/>
        <dbReference type="EC" id="2.5.1.3"/>
    </reaction>
</comment>
<dbReference type="InterPro" id="IPR022998">
    <property type="entry name" value="ThiamineP_synth_TenI"/>
</dbReference>